<keyword evidence="4" id="KW-0732">Signal</keyword>
<organism evidence="6 7">
    <name type="scientific">Frankliniella fusca</name>
    <dbReference type="NCBI Taxonomy" id="407009"/>
    <lineage>
        <taxon>Eukaryota</taxon>
        <taxon>Metazoa</taxon>
        <taxon>Ecdysozoa</taxon>
        <taxon>Arthropoda</taxon>
        <taxon>Hexapoda</taxon>
        <taxon>Insecta</taxon>
        <taxon>Pterygota</taxon>
        <taxon>Neoptera</taxon>
        <taxon>Paraneoptera</taxon>
        <taxon>Thysanoptera</taxon>
        <taxon>Terebrantia</taxon>
        <taxon>Thripoidea</taxon>
        <taxon>Thripidae</taxon>
        <taxon>Frankliniella</taxon>
    </lineage>
</organism>
<reference evidence="6" key="1">
    <citation type="submission" date="2021-07" db="EMBL/GenBank/DDBJ databases">
        <authorList>
            <person name="Catto M.A."/>
            <person name="Jacobson A."/>
            <person name="Kennedy G."/>
            <person name="Labadie P."/>
            <person name="Hunt B.G."/>
            <person name="Srinivasan R."/>
        </authorList>
    </citation>
    <scope>NUCLEOTIDE SEQUENCE</scope>
    <source>
        <strain evidence="6">PL_HMW_Pooled</strain>
        <tissue evidence="6">Head</tissue>
    </source>
</reference>
<dbReference type="EMBL" id="JAHWGI010001142">
    <property type="protein sequence ID" value="KAK3923143.1"/>
    <property type="molecule type" value="Genomic_DNA"/>
</dbReference>
<feature type="chain" id="PRO_5041999447" evidence="4">
    <location>
        <begin position="20"/>
        <end position="667"/>
    </location>
</feature>
<proteinExistence type="inferred from homology"/>
<name>A0AAE1HL03_9NEOP</name>
<dbReference type="InterPro" id="IPR000172">
    <property type="entry name" value="GMC_OxRdtase_N"/>
</dbReference>
<evidence type="ECO:0000256" key="2">
    <source>
        <dbReference type="PIRSR" id="PIRSR000137-1"/>
    </source>
</evidence>
<keyword evidence="7" id="KW-1185">Reference proteome</keyword>
<dbReference type="AlphaFoldDB" id="A0AAE1HL03"/>
<dbReference type="Pfam" id="PF05199">
    <property type="entry name" value="GMC_oxred_C"/>
    <property type="match status" value="1"/>
</dbReference>
<dbReference type="GO" id="GO:0016614">
    <property type="term" value="F:oxidoreductase activity, acting on CH-OH group of donors"/>
    <property type="evidence" value="ECO:0007669"/>
    <property type="project" value="InterPro"/>
</dbReference>
<dbReference type="PANTHER" id="PTHR11552">
    <property type="entry name" value="GLUCOSE-METHANOL-CHOLINE GMC OXIDOREDUCTASE"/>
    <property type="match status" value="1"/>
</dbReference>
<evidence type="ECO:0000259" key="5">
    <source>
        <dbReference type="PROSITE" id="PS00624"/>
    </source>
</evidence>
<dbReference type="GO" id="GO:0050660">
    <property type="term" value="F:flavin adenine dinucleotide binding"/>
    <property type="evidence" value="ECO:0007669"/>
    <property type="project" value="InterPro"/>
</dbReference>
<sequence length="667" mass="73934">MKSLLVVVVVLLAVARARAQDTYTEAVWNTFVQLVRDGPQEPADRHLDALLPEYDFIVVGAGTAGCALAARLSAVAGWSVLLVEAGRTEIYAMDIPITANLLQFSEANWKYRTQPSKKACLGMKDKRCNYPRGKVMGGSSVLNYMLWTRGHRKDYDNWEKLGNPGWGFDDVLPYFKKIENMQVEEIAADKKWHGTEGPVMVSHIPYRTPIAKAFLEAGRELGHPLVDYNGENMTGYAHFQTSMFKGMRWSSNRAYLRPIKDRPSLHVAKETLATRVVVDPVTREAVGVELLRRPSGLGATLRSRAASRRTIRARREVIVSAGAINSPQLLMLSGIGPREHLQELQIPVIADLAVGNNLMDHVSAGGVLFIVNDTISLKAERLYSGPIMTEYLVNHTGPGTIPGGCESVAFYALDGNPEGWPDLELMLISGSLTSDVTFRDGLGLEPALYDELVHDGHNLAVDIALDLVSISSRSTTRGSGTIFPSPLCFQMFKPMEHLDSWSLVPMLLRPRSKGRIRLRSRNPLSKPLIDHNYFEYPEDLELLVDGVLETLRITATKPFQRLGTRLHDTPVPACAAQGLAYGSREYWRCHIRHFSFTIYHQSGTCKMGPASDPSAVVDARLRVHGVKRLRVVDASVMPEIPAGHTNAPTYMIAEKAADLIKQDHNVR</sequence>
<dbReference type="PANTHER" id="PTHR11552:SF158">
    <property type="entry name" value="GH23626P-RELATED"/>
    <property type="match status" value="1"/>
</dbReference>
<keyword evidence="3" id="KW-0274">FAD</keyword>
<protein>
    <submittedName>
        <fullName evidence="6">Glucose dehydrogenase [FAD, quinone]</fullName>
    </submittedName>
</protein>
<evidence type="ECO:0000313" key="7">
    <source>
        <dbReference type="Proteomes" id="UP001219518"/>
    </source>
</evidence>
<comment type="cofactor">
    <cofactor evidence="3">
        <name>FAD</name>
        <dbReference type="ChEBI" id="CHEBI:57692"/>
    </cofactor>
</comment>
<comment type="caution">
    <text evidence="6">The sequence shown here is derived from an EMBL/GenBank/DDBJ whole genome shotgun (WGS) entry which is preliminary data.</text>
</comment>
<dbReference type="SUPFAM" id="SSF54373">
    <property type="entry name" value="FAD-linked reductases, C-terminal domain"/>
    <property type="match status" value="1"/>
</dbReference>
<feature type="active site" description="Proton donor" evidence="2">
    <location>
        <position position="600"/>
    </location>
</feature>
<comment type="similarity">
    <text evidence="1">Belongs to the GMC oxidoreductase family.</text>
</comment>
<gene>
    <name evidence="6" type="ORF">KUF71_000225</name>
</gene>
<dbReference type="PROSITE" id="PS00624">
    <property type="entry name" value="GMC_OXRED_2"/>
    <property type="match status" value="1"/>
</dbReference>
<feature type="domain" description="Glucose-methanol-choline oxidoreductase N-terminal" evidence="5">
    <location>
        <begin position="322"/>
        <end position="336"/>
    </location>
</feature>
<keyword evidence="3" id="KW-0285">Flavoprotein</keyword>
<evidence type="ECO:0000313" key="6">
    <source>
        <dbReference type="EMBL" id="KAK3923143.1"/>
    </source>
</evidence>
<accession>A0AAE1HL03</accession>
<dbReference type="Gene3D" id="3.30.560.10">
    <property type="entry name" value="Glucose Oxidase, domain 3"/>
    <property type="match status" value="1"/>
</dbReference>
<reference evidence="6" key="2">
    <citation type="journal article" date="2023" name="BMC Genomics">
        <title>Pest status, molecular evolution, and epigenetic factors derived from the genome assembly of Frankliniella fusca, a thysanopteran phytovirus vector.</title>
        <authorList>
            <person name="Catto M.A."/>
            <person name="Labadie P.E."/>
            <person name="Jacobson A.L."/>
            <person name="Kennedy G.G."/>
            <person name="Srinivasan R."/>
            <person name="Hunt B.G."/>
        </authorList>
    </citation>
    <scope>NUCLEOTIDE SEQUENCE</scope>
    <source>
        <strain evidence="6">PL_HMW_Pooled</strain>
    </source>
</reference>
<evidence type="ECO:0000256" key="1">
    <source>
        <dbReference type="ARBA" id="ARBA00010790"/>
    </source>
</evidence>
<evidence type="ECO:0000256" key="4">
    <source>
        <dbReference type="SAM" id="SignalP"/>
    </source>
</evidence>
<feature type="signal peptide" evidence="4">
    <location>
        <begin position="1"/>
        <end position="19"/>
    </location>
</feature>
<dbReference type="PIRSF" id="PIRSF000137">
    <property type="entry name" value="Alcohol_oxidase"/>
    <property type="match status" value="1"/>
</dbReference>
<dbReference type="InterPro" id="IPR036188">
    <property type="entry name" value="FAD/NAD-bd_sf"/>
</dbReference>
<evidence type="ECO:0000256" key="3">
    <source>
        <dbReference type="PIRSR" id="PIRSR000137-2"/>
    </source>
</evidence>
<dbReference type="Gene3D" id="3.50.50.60">
    <property type="entry name" value="FAD/NAD(P)-binding domain"/>
    <property type="match status" value="1"/>
</dbReference>
<dbReference type="InterPro" id="IPR007867">
    <property type="entry name" value="GMC_OxRtase_C"/>
</dbReference>
<dbReference type="Pfam" id="PF00732">
    <property type="entry name" value="GMC_oxred_N"/>
    <property type="match status" value="1"/>
</dbReference>
<feature type="binding site" evidence="3">
    <location>
        <position position="135"/>
    </location>
    <ligand>
        <name>FAD</name>
        <dbReference type="ChEBI" id="CHEBI:57692"/>
    </ligand>
</feature>
<dbReference type="SUPFAM" id="SSF51905">
    <property type="entry name" value="FAD/NAD(P)-binding domain"/>
    <property type="match status" value="1"/>
</dbReference>
<dbReference type="InterPro" id="IPR012132">
    <property type="entry name" value="GMC_OxRdtase"/>
</dbReference>
<dbReference type="Proteomes" id="UP001219518">
    <property type="component" value="Unassembled WGS sequence"/>
</dbReference>
<feature type="active site" description="Proton acceptor" evidence="2">
    <location>
        <position position="644"/>
    </location>
</feature>